<keyword evidence="5" id="KW-1185">Reference proteome</keyword>
<dbReference type="InterPro" id="IPR019734">
    <property type="entry name" value="TPR_rpt"/>
</dbReference>
<dbReference type="SMART" id="SM00028">
    <property type="entry name" value="TPR"/>
    <property type="match status" value="3"/>
</dbReference>
<dbReference type="RefSeq" id="WP_187066371.1">
    <property type="nucleotide sequence ID" value="NZ_JACRVF010000001.1"/>
</dbReference>
<evidence type="ECO:0000256" key="1">
    <source>
        <dbReference type="ARBA" id="ARBA00022737"/>
    </source>
</evidence>
<evidence type="ECO:0000313" key="5">
    <source>
        <dbReference type="Proteomes" id="UP000603640"/>
    </source>
</evidence>
<dbReference type="InterPro" id="IPR051685">
    <property type="entry name" value="Ycf3/AcsC/BcsC/TPR_MFPF"/>
</dbReference>
<evidence type="ECO:0000256" key="2">
    <source>
        <dbReference type="ARBA" id="ARBA00022803"/>
    </source>
</evidence>
<dbReference type="Gene3D" id="1.25.40.10">
    <property type="entry name" value="Tetratricopeptide repeat domain"/>
    <property type="match status" value="1"/>
</dbReference>
<reference evidence="4" key="1">
    <citation type="submission" date="2020-08" db="EMBL/GenBank/DDBJ databases">
        <title>Pontibacter sp. SD6 16S ribosomal RNA gene Genome sequencing and assembly.</title>
        <authorList>
            <person name="Kang M."/>
        </authorList>
    </citation>
    <scope>NUCLEOTIDE SEQUENCE</scope>
    <source>
        <strain evidence="4">SD6</strain>
    </source>
</reference>
<protein>
    <submittedName>
        <fullName evidence="4">Tetratricopeptide repeat protein</fullName>
    </submittedName>
</protein>
<comment type="caution">
    <text evidence="4">The sequence shown here is derived from an EMBL/GenBank/DDBJ whole genome shotgun (WGS) entry which is preliminary data.</text>
</comment>
<dbReference type="InterPro" id="IPR011990">
    <property type="entry name" value="TPR-like_helical_dom_sf"/>
</dbReference>
<dbReference type="PANTHER" id="PTHR44943">
    <property type="entry name" value="CELLULOSE SYNTHASE OPERON PROTEIN C"/>
    <property type="match status" value="1"/>
</dbReference>
<dbReference type="PROSITE" id="PS50005">
    <property type="entry name" value="TPR"/>
    <property type="match status" value="1"/>
</dbReference>
<dbReference type="Proteomes" id="UP000603640">
    <property type="component" value="Unassembled WGS sequence"/>
</dbReference>
<accession>A0A923SJ74</accession>
<evidence type="ECO:0000256" key="3">
    <source>
        <dbReference type="PROSITE-ProRule" id="PRU00339"/>
    </source>
</evidence>
<organism evidence="4 5">
    <name type="scientific">Pontibacter cellulosilyticus</name>
    <dbReference type="NCBI Taxonomy" id="1720253"/>
    <lineage>
        <taxon>Bacteria</taxon>
        <taxon>Pseudomonadati</taxon>
        <taxon>Bacteroidota</taxon>
        <taxon>Cytophagia</taxon>
        <taxon>Cytophagales</taxon>
        <taxon>Hymenobacteraceae</taxon>
        <taxon>Pontibacter</taxon>
    </lineage>
</organism>
<keyword evidence="2 3" id="KW-0802">TPR repeat</keyword>
<proteinExistence type="predicted"/>
<sequence length="657" mass="74601">MTITHQIDDFLFELFPKAKAAENSKGTLKEEMSRYYTIGPFVPSVIVKGDTIEVTLDSDLIDEQHKEYQTVVALAEKGRYNEAKQRLLPLLEKAPHISEYHRILGQIQSEEGDQDEAINSLIDALRWDPKNGYALLMMGNIFARHKKDIDTALTYYAQAAKVNPEDNITLNNIGAILVQSGRVKEGIDYLLSAKDLAPEYPNTYFALAMAEESQGSLLSAFDYAVGAIKKSKGSQLYSQSVECAIDLAGRLVAHGKGDRIVAKYTAELQQSVGTTIEVVEDDSIATAAKIEFAENYNRDRHIIRYKPSYSAVQHLIMHELVHLDLVAQARKEQKNQLFTSGPSHSTAFNKAMDKDVKRLRKEGIPEDSVMQFLSSIFNGLNLQVYNTPIDLFIEDYLYSTYKELRPYQFLSLMRIVQEGVNATTDKRIASLAPRLVLSASKVYNLVNALHLKDLYGVDYTTVFNATAKETKQAEEFIEEFEEYRYDRDAAEEYELVQHWADDLDLGDFFALVQENSFRKGKSPEDLIAEMEQDALGTDEADPYEEEQMQTFLKEHQNKDLNMAVVMYMVDALKYFGKLSKEKVKTIAHDIAMKGMYGISPEKSDYSIASIPGKTFTGYHLLAYYYVSWAIAEPAFLKELQLPFDKEYVVAQQFKQEK</sequence>
<keyword evidence="1" id="KW-0677">Repeat</keyword>
<dbReference type="SUPFAM" id="SSF48452">
    <property type="entry name" value="TPR-like"/>
    <property type="match status" value="1"/>
</dbReference>
<dbReference type="EMBL" id="JACRVF010000001">
    <property type="protein sequence ID" value="MBC5992426.1"/>
    <property type="molecule type" value="Genomic_DNA"/>
</dbReference>
<evidence type="ECO:0000313" key="4">
    <source>
        <dbReference type="EMBL" id="MBC5992426.1"/>
    </source>
</evidence>
<gene>
    <name evidence="4" type="ORF">H8S84_06200</name>
</gene>
<feature type="repeat" description="TPR" evidence="3">
    <location>
        <begin position="98"/>
        <end position="131"/>
    </location>
</feature>
<dbReference type="PANTHER" id="PTHR44943:SF4">
    <property type="entry name" value="TPR REPEAT-CONTAINING PROTEIN MJ0798"/>
    <property type="match status" value="1"/>
</dbReference>
<dbReference type="AlphaFoldDB" id="A0A923SJ74"/>
<dbReference type="Pfam" id="PF13432">
    <property type="entry name" value="TPR_16"/>
    <property type="match status" value="2"/>
</dbReference>
<name>A0A923SJ74_9BACT</name>